<dbReference type="RefSeq" id="WP_321566139.1">
    <property type="nucleotide sequence ID" value="NZ_CP139558.1"/>
</dbReference>
<evidence type="ECO:0000313" key="2">
    <source>
        <dbReference type="Proteomes" id="UP001324380"/>
    </source>
</evidence>
<name>A0ABZ0TYB7_9SPHI</name>
<dbReference type="EMBL" id="CP139558">
    <property type="protein sequence ID" value="WPU97053.1"/>
    <property type="molecule type" value="Genomic_DNA"/>
</dbReference>
<organism evidence="1 2">
    <name type="scientific">Mucilaginibacter sabulilitoris</name>
    <dbReference type="NCBI Taxonomy" id="1173583"/>
    <lineage>
        <taxon>Bacteria</taxon>
        <taxon>Pseudomonadati</taxon>
        <taxon>Bacteroidota</taxon>
        <taxon>Sphingobacteriia</taxon>
        <taxon>Sphingobacteriales</taxon>
        <taxon>Sphingobacteriaceae</taxon>
        <taxon>Mucilaginibacter</taxon>
    </lineage>
</organism>
<reference evidence="1 2" key="1">
    <citation type="submission" date="2023-11" db="EMBL/GenBank/DDBJ databases">
        <title>Analysis of the Genomes of Mucilaginibacter gossypii cycad 4 and M. sabulilitoris SNA2: microbes with the potential for plant growth promotion.</title>
        <authorList>
            <person name="Hirsch A.M."/>
            <person name="Humm E."/>
            <person name="Rubbi M."/>
            <person name="Del Vecchio G."/>
            <person name="Ha S.M."/>
            <person name="Pellegrini M."/>
            <person name="Gunsalus R.P."/>
        </authorList>
    </citation>
    <scope>NUCLEOTIDE SEQUENCE [LARGE SCALE GENOMIC DNA]</scope>
    <source>
        <strain evidence="1 2">SNA2</strain>
    </source>
</reference>
<keyword evidence="2" id="KW-1185">Reference proteome</keyword>
<evidence type="ECO:0000313" key="1">
    <source>
        <dbReference type="EMBL" id="WPU97053.1"/>
    </source>
</evidence>
<sequence>MAAEIITKEDLEQFGQKLIQEPRALLIKPNEETKRWLKSCQVKAC</sequence>
<proteinExistence type="predicted"/>
<accession>A0ABZ0TYB7</accession>
<dbReference type="Proteomes" id="UP001324380">
    <property type="component" value="Chromosome"/>
</dbReference>
<protein>
    <submittedName>
        <fullName evidence="1">Uncharacterized protein</fullName>
    </submittedName>
</protein>
<gene>
    <name evidence="1" type="ORF">SNE25_16140</name>
</gene>